<keyword evidence="4 5" id="KW-0472">Membrane</keyword>
<evidence type="ECO:0000256" key="5">
    <source>
        <dbReference type="SAM" id="Phobius"/>
    </source>
</evidence>
<feature type="transmembrane region" description="Helical" evidence="5">
    <location>
        <begin position="113"/>
        <end position="136"/>
    </location>
</feature>
<feature type="transmembrane region" description="Helical" evidence="5">
    <location>
        <begin position="42"/>
        <end position="61"/>
    </location>
</feature>
<dbReference type="Proteomes" id="UP000186919">
    <property type="component" value="Unassembled WGS sequence"/>
</dbReference>
<reference evidence="6 7" key="1">
    <citation type="submission" date="2016-01" db="EMBL/GenBank/DDBJ databases">
        <title>Mycobacterium immunogenum strain CD11_6 genome sequencing and assembly.</title>
        <authorList>
            <person name="Kaur G."/>
            <person name="Nair G.R."/>
            <person name="Mayilraj S."/>
        </authorList>
    </citation>
    <scope>NUCLEOTIDE SEQUENCE [LARGE SCALE GENOMIC DNA]</scope>
    <source>
        <strain evidence="6 7">CD11-6</strain>
    </source>
</reference>
<evidence type="ECO:0000256" key="4">
    <source>
        <dbReference type="ARBA" id="ARBA00023136"/>
    </source>
</evidence>
<proteinExistence type="predicted"/>
<evidence type="ECO:0000313" key="6">
    <source>
        <dbReference type="EMBL" id="OAT69185.1"/>
    </source>
</evidence>
<feature type="transmembrane region" description="Helical" evidence="5">
    <location>
        <begin position="186"/>
        <end position="205"/>
    </location>
</feature>
<feature type="transmembrane region" description="Helical" evidence="5">
    <location>
        <begin position="12"/>
        <end position="36"/>
    </location>
</feature>
<dbReference type="InterPro" id="IPR052527">
    <property type="entry name" value="Metal_cation-efflux_comp"/>
</dbReference>
<comment type="caution">
    <text evidence="6">The sequence shown here is derived from an EMBL/GenBank/DDBJ whole genome shotgun (WGS) entry which is preliminary data.</text>
</comment>
<evidence type="ECO:0000313" key="7">
    <source>
        <dbReference type="Proteomes" id="UP000186919"/>
    </source>
</evidence>
<feature type="transmembrane region" description="Helical" evidence="5">
    <location>
        <begin position="82"/>
        <end position="101"/>
    </location>
</feature>
<evidence type="ECO:0008006" key="8">
    <source>
        <dbReference type="Google" id="ProtNLM"/>
    </source>
</evidence>
<organism evidence="6 7">
    <name type="scientific">Mycobacteroides immunogenum</name>
    <dbReference type="NCBI Taxonomy" id="83262"/>
    <lineage>
        <taxon>Bacteria</taxon>
        <taxon>Bacillati</taxon>
        <taxon>Actinomycetota</taxon>
        <taxon>Actinomycetes</taxon>
        <taxon>Mycobacteriales</taxon>
        <taxon>Mycobacteriaceae</taxon>
        <taxon>Mycobacteroides</taxon>
    </lineage>
</organism>
<dbReference type="RefSeq" id="WP_064629052.1">
    <property type="nucleotide sequence ID" value="NZ_LQYE01000008.1"/>
</dbReference>
<evidence type="ECO:0000256" key="2">
    <source>
        <dbReference type="ARBA" id="ARBA00022692"/>
    </source>
</evidence>
<keyword evidence="3 5" id="KW-1133">Transmembrane helix</keyword>
<dbReference type="AlphaFoldDB" id="A0A179VDY2"/>
<feature type="transmembrane region" description="Helical" evidence="5">
    <location>
        <begin position="162"/>
        <end position="180"/>
    </location>
</feature>
<evidence type="ECO:0000256" key="3">
    <source>
        <dbReference type="ARBA" id="ARBA00022989"/>
    </source>
</evidence>
<keyword evidence="2 5" id="KW-0812">Transmembrane</keyword>
<evidence type="ECO:0000256" key="1">
    <source>
        <dbReference type="ARBA" id="ARBA00004127"/>
    </source>
</evidence>
<dbReference type="PANTHER" id="PTHR43847:SF1">
    <property type="entry name" value="BLL3993 PROTEIN"/>
    <property type="match status" value="1"/>
</dbReference>
<dbReference type="GO" id="GO:0012505">
    <property type="term" value="C:endomembrane system"/>
    <property type="evidence" value="ECO:0007669"/>
    <property type="project" value="UniProtKB-SubCell"/>
</dbReference>
<accession>A0A179VDY2</accession>
<dbReference type="EMBL" id="LQYE01000008">
    <property type="protein sequence ID" value="OAT69185.1"/>
    <property type="molecule type" value="Genomic_DNA"/>
</dbReference>
<name>A0A179VDY2_9MYCO</name>
<protein>
    <recommendedName>
        <fullName evidence="8">Isoprenylcysteine carboxyl methyltransferase</fullName>
    </recommendedName>
</protein>
<dbReference type="PANTHER" id="PTHR43847">
    <property type="entry name" value="BLL3993 PROTEIN"/>
    <property type="match status" value="1"/>
</dbReference>
<dbReference type="Gene3D" id="1.20.120.1630">
    <property type="match status" value="1"/>
</dbReference>
<gene>
    <name evidence="6" type="ORF">AWB85_22080</name>
</gene>
<dbReference type="Pfam" id="PF04191">
    <property type="entry name" value="PEMT"/>
    <property type="match status" value="1"/>
</dbReference>
<dbReference type="InterPro" id="IPR007318">
    <property type="entry name" value="Phopholipid_MeTrfase"/>
</dbReference>
<comment type="subcellular location">
    <subcellularLocation>
        <location evidence="1">Endomembrane system</location>
        <topology evidence="1">Multi-pass membrane protein</topology>
    </subcellularLocation>
</comment>
<sequence>MTKTIPSKSRLLVKLLVTNVVSTIALGGLLILAAGTWHWPQLWILGIEVTVLNLGVHLWLLNENPALLAERLGSPRQATQTGWDKVFMIFAIIGMPLWFALPGLDRRWGWSSVPIWIQAAGAVLIAVSLLSMVSVFRANSFAAPVVKVQADRGHSIADTGPYAYVRHPMYAGAIPFLIGMPLLLDSWYGLIGSAVTIVALGFRAVGEERLLTRELDGYPEYAARVRYRLVPGLW</sequence>